<dbReference type="PROSITE" id="PS50250">
    <property type="entry name" value="PCI"/>
    <property type="match status" value="1"/>
</dbReference>
<evidence type="ECO:0000256" key="7">
    <source>
        <dbReference type="ARBA" id="ARBA00023242"/>
    </source>
</evidence>
<evidence type="ECO:0000256" key="4">
    <source>
        <dbReference type="ARBA" id="ARBA00014881"/>
    </source>
</evidence>
<keyword evidence="10" id="KW-1185">Reference proteome</keyword>
<evidence type="ECO:0000256" key="1">
    <source>
        <dbReference type="ARBA" id="ARBA00004123"/>
    </source>
</evidence>
<organism evidence="9 10">
    <name type="scientific">Camellia sinensis var. sinensis</name>
    <name type="common">China tea</name>
    <dbReference type="NCBI Taxonomy" id="542762"/>
    <lineage>
        <taxon>Eukaryota</taxon>
        <taxon>Viridiplantae</taxon>
        <taxon>Streptophyta</taxon>
        <taxon>Embryophyta</taxon>
        <taxon>Tracheophyta</taxon>
        <taxon>Spermatophyta</taxon>
        <taxon>Magnoliopsida</taxon>
        <taxon>eudicotyledons</taxon>
        <taxon>Gunneridae</taxon>
        <taxon>Pentapetalae</taxon>
        <taxon>asterids</taxon>
        <taxon>Ericales</taxon>
        <taxon>Theaceae</taxon>
        <taxon>Camellia</taxon>
    </lineage>
</organism>
<dbReference type="InterPro" id="IPR036388">
    <property type="entry name" value="WH-like_DNA-bd_sf"/>
</dbReference>
<comment type="caution">
    <text evidence="9">The sequence shown here is derived from an EMBL/GenBank/DDBJ whole genome shotgun (WGS) entry which is preliminary data.</text>
</comment>
<dbReference type="InterPro" id="IPR040134">
    <property type="entry name" value="PSMD12/CSN4"/>
</dbReference>
<evidence type="ECO:0000256" key="5">
    <source>
        <dbReference type="ARBA" id="ARBA00022490"/>
    </source>
</evidence>
<proteinExistence type="inferred from homology"/>
<keyword evidence="7" id="KW-0539">Nucleus</keyword>
<dbReference type="Pfam" id="PF22241">
    <property type="entry name" value="PSMD12-CSN4_N"/>
    <property type="match status" value="1"/>
</dbReference>
<dbReference type="EMBL" id="SDRB02008666">
    <property type="protein sequence ID" value="THG09217.1"/>
    <property type="molecule type" value="Genomic_DNA"/>
</dbReference>
<sequence length="578" mass="65631">MESAFASASAITDQRQKIEQYKLILSTVIASNDVSQAKKFIDHVDSLTMESAFASASAITDQRQKIEQYKLILSTVIASNDVSQAKKFIDHVLSDDVPLVVSRQLLQTFAQELGRLEPEAQKEIGHYILNQIQPRVVSFEEQVLIIREKVADLYESEQQWSKAAQMLSGIDLDSAMRVIDDTFRLSKCVKIASLYLEDDDAVNAEAFINKASFLVSNSQNEALNWTYKVCYARILDLKRKFLEAALRYYDISQIEKRQIGDEVINEEALEQALSAAVTCTILAAAGPQRSRVLATLYKIDRMELRLEVVDLRLPLDRFQPGSLLLSPLSFLLLSIKSRVRERTAESNTDPTHTPVSCRVVSTRVLCPKVPSPCNTGYFFCELYSQLLTGHAFGLETLAMLLAEYLTYVRTWLELVFKADYFLQLKHWTLLQDERCSKLKIYPILQKVYLERILRKPEIDAFAEELKAHQKALLPDNFTVLDRAMIEHNLLSASKLYTNISFDELGTLLGIAPHKAEKIASRMIYEDRMRGSIDQVEAVIHFEDDTEELQQWDQQIVGLCQALNDVLDSMAKKGLSIPV</sequence>
<dbReference type="InterPro" id="IPR036390">
    <property type="entry name" value="WH_DNA-bd_sf"/>
</dbReference>
<evidence type="ECO:0000256" key="6">
    <source>
        <dbReference type="ARBA" id="ARBA00022790"/>
    </source>
</evidence>
<dbReference type="Gene3D" id="1.10.10.10">
    <property type="entry name" value="Winged helix-like DNA-binding domain superfamily/Winged helix DNA-binding domain"/>
    <property type="match status" value="1"/>
</dbReference>
<evidence type="ECO:0000313" key="10">
    <source>
        <dbReference type="Proteomes" id="UP000306102"/>
    </source>
</evidence>
<dbReference type="InterPro" id="IPR000717">
    <property type="entry name" value="PCI_dom"/>
</dbReference>
<feature type="domain" description="PCI" evidence="8">
    <location>
        <begin position="373"/>
        <end position="546"/>
    </location>
</feature>
<reference evidence="9 10" key="1">
    <citation type="journal article" date="2018" name="Proc. Natl. Acad. Sci. U.S.A.">
        <title>Draft genome sequence of Camellia sinensis var. sinensis provides insights into the evolution of the tea genome and tea quality.</title>
        <authorList>
            <person name="Wei C."/>
            <person name="Yang H."/>
            <person name="Wang S."/>
            <person name="Zhao J."/>
            <person name="Liu C."/>
            <person name="Gao L."/>
            <person name="Xia E."/>
            <person name="Lu Y."/>
            <person name="Tai Y."/>
            <person name="She G."/>
            <person name="Sun J."/>
            <person name="Cao H."/>
            <person name="Tong W."/>
            <person name="Gao Q."/>
            <person name="Li Y."/>
            <person name="Deng W."/>
            <person name="Jiang X."/>
            <person name="Wang W."/>
            <person name="Chen Q."/>
            <person name="Zhang S."/>
            <person name="Li H."/>
            <person name="Wu J."/>
            <person name="Wang P."/>
            <person name="Li P."/>
            <person name="Shi C."/>
            <person name="Zheng F."/>
            <person name="Jian J."/>
            <person name="Huang B."/>
            <person name="Shan D."/>
            <person name="Shi M."/>
            <person name="Fang C."/>
            <person name="Yue Y."/>
            <person name="Li F."/>
            <person name="Li D."/>
            <person name="Wei S."/>
            <person name="Han B."/>
            <person name="Jiang C."/>
            <person name="Yin Y."/>
            <person name="Xia T."/>
            <person name="Zhang Z."/>
            <person name="Bennetzen J.L."/>
            <person name="Zhao S."/>
            <person name="Wan X."/>
        </authorList>
    </citation>
    <scope>NUCLEOTIDE SEQUENCE [LARGE SCALE GENOMIC DNA]</scope>
    <source>
        <strain evidence="10">cv. Shuchazao</strain>
        <tissue evidence="9">Leaf</tissue>
    </source>
</reference>
<dbReference type="FunFam" id="1.10.10.10:FF:000190">
    <property type="entry name" value="COP9 signalosome complex subunit 4"/>
    <property type="match status" value="1"/>
</dbReference>
<keyword evidence="5" id="KW-0963">Cytoplasm</keyword>
<dbReference type="PANTHER" id="PTHR10855:SF2">
    <property type="entry name" value="COP9 SIGNALOSOME COMPLEX SUBUNIT 4"/>
    <property type="match status" value="1"/>
</dbReference>
<gene>
    <name evidence="9" type="ORF">TEA_027403</name>
</gene>
<dbReference type="PANTHER" id="PTHR10855">
    <property type="entry name" value="26S PROTEASOME NON-ATPASE REGULATORY SUBUNIT 12/COP9 SIGNALOSOME COMPLEX SUBUNIT 4"/>
    <property type="match status" value="1"/>
</dbReference>
<dbReference type="AlphaFoldDB" id="A0A4V3WMM7"/>
<dbReference type="SUPFAM" id="SSF46785">
    <property type="entry name" value="Winged helix' DNA-binding domain"/>
    <property type="match status" value="1"/>
</dbReference>
<name>A0A4V3WMM7_CAMSN</name>
<dbReference type="GO" id="GO:0008180">
    <property type="term" value="C:COP9 signalosome"/>
    <property type="evidence" value="ECO:0007669"/>
    <property type="project" value="UniProtKB-KW"/>
</dbReference>
<evidence type="ECO:0000256" key="2">
    <source>
        <dbReference type="ARBA" id="ARBA00004496"/>
    </source>
</evidence>
<evidence type="ECO:0000313" key="9">
    <source>
        <dbReference type="EMBL" id="THG09217.1"/>
    </source>
</evidence>
<dbReference type="STRING" id="542762.A0A4V3WMM7"/>
<dbReference type="InterPro" id="IPR054559">
    <property type="entry name" value="PSMD12-CSN4-like_N"/>
</dbReference>
<dbReference type="GO" id="GO:0005829">
    <property type="term" value="C:cytosol"/>
    <property type="evidence" value="ECO:0007669"/>
    <property type="project" value="TreeGrafter"/>
</dbReference>
<dbReference type="Pfam" id="PF01399">
    <property type="entry name" value="PCI"/>
    <property type="match status" value="1"/>
</dbReference>
<evidence type="ECO:0000256" key="3">
    <source>
        <dbReference type="ARBA" id="ARBA00010417"/>
    </source>
</evidence>
<dbReference type="SMART" id="SM00088">
    <property type="entry name" value="PINT"/>
    <property type="match status" value="1"/>
</dbReference>
<dbReference type="Proteomes" id="UP000306102">
    <property type="component" value="Unassembled WGS sequence"/>
</dbReference>
<accession>A0A4V3WMM7</accession>
<comment type="similarity">
    <text evidence="3">Belongs to the CSN4 family.</text>
</comment>
<comment type="subcellular location">
    <subcellularLocation>
        <location evidence="2">Cytoplasm</location>
    </subcellularLocation>
    <subcellularLocation>
        <location evidence="1">Nucleus</location>
    </subcellularLocation>
</comment>
<protein>
    <recommendedName>
        <fullName evidence="4">COP9 signalosome complex subunit 4</fullName>
    </recommendedName>
</protein>
<keyword evidence="6" id="KW-0736">Signalosome</keyword>
<evidence type="ECO:0000259" key="8">
    <source>
        <dbReference type="PROSITE" id="PS50250"/>
    </source>
</evidence>